<feature type="region of interest" description="Disordered" evidence="8">
    <location>
        <begin position="240"/>
        <end position="353"/>
    </location>
</feature>
<evidence type="ECO:0000256" key="7">
    <source>
        <dbReference type="ARBA" id="ARBA00023239"/>
    </source>
</evidence>
<evidence type="ECO:0000256" key="3">
    <source>
        <dbReference type="ARBA" id="ARBA00022763"/>
    </source>
</evidence>
<feature type="compositionally biased region" description="Low complexity" evidence="8">
    <location>
        <begin position="279"/>
        <end position="297"/>
    </location>
</feature>
<keyword evidence="5" id="KW-0190">Covalent protein-DNA linkage</keyword>
<dbReference type="PANTHER" id="PTHR13604">
    <property type="entry name" value="DC12-RELATED"/>
    <property type="match status" value="1"/>
</dbReference>
<evidence type="ECO:0000256" key="2">
    <source>
        <dbReference type="ARBA" id="ARBA00022670"/>
    </source>
</evidence>
<reference evidence="9 10" key="1">
    <citation type="journal article" date="2024" name="Nat. Commun.">
        <title>Phylogenomics reveals the evolutionary origins of lichenization in chlorophyte algae.</title>
        <authorList>
            <person name="Puginier C."/>
            <person name="Libourel C."/>
            <person name="Otte J."/>
            <person name="Skaloud P."/>
            <person name="Haon M."/>
            <person name="Grisel S."/>
            <person name="Petersen M."/>
            <person name="Berrin J.G."/>
            <person name="Delaux P.M."/>
            <person name="Dal Grande F."/>
            <person name="Keller J."/>
        </authorList>
    </citation>
    <scope>NUCLEOTIDE SEQUENCE [LARGE SCALE GENOMIC DNA]</scope>
    <source>
        <strain evidence="9 10">SAG 245.80</strain>
    </source>
</reference>
<keyword evidence="3" id="KW-0227">DNA damage</keyword>
<evidence type="ECO:0000256" key="6">
    <source>
        <dbReference type="ARBA" id="ARBA00023125"/>
    </source>
</evidence>
<dbReference type="PANTHER" id="PTHR13604:SF0">
    <property type="entry name" value="ABASIC SITE PROCESSING PROTEIN HMCES"/>
    <property type="match status" value="1"/>
</dbReference>
<evidence type="ECO:0000256" key="5">
    <source>
        <dbReference type="ARBA" id="ARBA00023124"/>
    </source>
</evidence>
<dbReference type="GO" id="GO:0006508">
    <property type="term" value="P:proteolysis"/>
    <property type="evidence" value="ECO:0007669"/>
    <property type="project" value="UniProtKB-KW"/>
</dbReference>
<dbReference type="SUPFAM" id="SSF143081">
    <property type="entry name" value="BB1717-like"/>
    <property type="match status" value="1"/>
</dbReference>
<dbReference type="InterPro" id="IPR003738">
    <property type="entry name" value="SRAP"/>
</dbReference>
<dbReference type="Pfam" id="PF02586">
    <property type="entry name" value="SRAP"/>
    <property type="match status" value="1"/>
</dbReference>
<keyword evidence="2" id="KW-0645">Protease</keyword>
<dbReference type="GO" id="GO:0003697">
    <property type="term" value="F:single-stranded DNA binding"/>
    <property type="evidence" value="ECO:0007669"/>
    <property type="project" value="InterPro"/>
</dbReference>
<gene>
    <name evidence="9" type="ORF">WJX81_001357</name>
</gene>
<protein>
    <recommendedName>
        <fullName evidence="11">Embryonic stem cell-specific 5-hydroxymethylcytosine-binding protein</fullName>
    </recommendedName>
</protein>
<comment type="similarity">
    <text evidence="1">Belongs to the SOS response-associated peptidase family.</text>
</comment>
<dbReference type="GO" id="GO:0106300">
    <property type="term" value="P:protein-DNA covalent cross-linking repair"/>
    <property type="evidence" value="ECO:0007669"/>
    <property type="project" value="InterPro"/>
</dbReference>
<keyword evidence="10" id="KW-1185">Reference proteome</keyword>
<evidence type="ECO:0000313" key="9">
    <source>
        <dbReference type="EMBL" id="KAK9845254.1"/>
    </source>
</evidence>
<organism evidence="9 10">
    <name type="scientific">Elliptochloris bilobata</name>
    <dbReference type="NCBI Taxonomy" id="381761"/>
    <lineage>
        <taxon>Eukaryota</taxon>
        <taxon>Viridiplantae</taxon>
        <taxon>Chlorophyta</taxon>
        <taxon>core chlorophytes</taxon>
        <taxon>Trebouxiophyceae</taxon>
        <taxon>Trebouxiophyceae incertae sedis</taxon>
        <taxon>Elliptochloris clade</taxon>
        <taxon>Elliptochloris</taxon>
    </lineage>
</organism>
<keyword evidence="6" id="KW-0238">DNA-binding</keyword>
<evidence type="ECO:0000256" key="8">
    <source>
        <dbReference type="SAM" id="MobiDB-lite"/>
    </source>
</evidence>
<feature type="compositionally biased region" description="Basic and acidic residues" evidence="8">
    <location>
        <begin position="257"/>
        <end position="266"/>
    </location>
</feature>
<evidence type="ECO:0000256" key="4">
    <source>
        <dbReference type="ARBA" id="ARBA00022801"/>
    </source>
</evidence>
<dbReference type="Gene3D" id="3.90.1680.10">
    <property type="entry name" value="SOS response associated peptidase-like"/>
    <property type="match status" value="1"/>
</dbReference>
<dbReference type="InterPro" id="IPR036590">
    <property type="entry name" value="SRAP-like"/>
</dbReference>
<keyword evidence="7" id="KW-0456">Lyase</keyword>
<name>A0AAW1SH47_9CHLO</name>
<evidence type="ECO:0000313" key="10">
    <source>
        <dbReference type="Proteomes" id="UP001445335"/>
    </source>
</evidence>
<evidence type="ECO:0008006" key="11">
    <source>
        <dbReference type="Google" id="ProtNLM"/>
    </source>
</evidence>
<dbReference type="Proteomes" id="UP001445335">
    <property type="component" value="Unassembled WGS sequence"/>
</dbReference>
<dbReference type="EMBL" id="JALJOU010000003">
    <property type="protein sequence ID" value="KAK9845254.1"/>
    <property type="molecule type" value="Genomic_DNA"/>
</dbReference>
<comment type="caution">
    <text evidence="9">The sequence shown here is derived from an EMBL/GenBank/DDBJ whole genome shotgun (WGS) entry which is preliminary data.</text>
</comment>
<accession>A0AAW1SH47</accession>
<evidence type="ECO:0000256" key="1">
    <source>
        <dbReference type="ARBA" id="ARBA00008136"/>
    </source>
</evidence>
<proteinExistence type="inferred from homology"/>
<dbReference type="GO" id="GO:0016829">
    <property type="term" value="F:lyase activity"/>
    <property type="evidence" value="ECO:0007669"/>
    <property type="project" value="UniProtKB-KW"/>
</dbReference>
<dbReference type="AlphaFoldDB" id="A0AAW1SH47"/>
<keyword evidence="4" id="KW-0378">Hydrolase</keyword>
<sequence length="353" mass="38708">MCGRSRVSLQPDEVLAAARVRQENWRDAEQYRPSFNVAPGFRTPVVRQHKEGDIELQTMTWGLVPSWTRQGTPLDHFRMFNARSESVEEKGVFNRLLKGHRCVVLLNGFYEWAKEHVGKQPYFIYLEGEPVMRMAGLFDAWKGEDGELLYTYTILTTDSSPRLQWLHDRMPVILRTPEDEALWLADRELSSKELATLAHPYDGDDLAWHKVSPAMGKITVQGPEACAELKQHDIASFFQRKAGGKGKAAPAARKAKRGPDAAREEQGLGSAARDTPVEGAAAGQAVPAAASGKGAKPGSRKAEGEAAPAKSPASRRKRPAPATPEAGSSNKARQAAAGRQQSIDAFLVKNSKS</sequence>
<dbReference type="GO" id="GO:0008233">
    <property type="term" value="F:peptidase activity"/>
    <property type="evidence" value="ECO:0007669"/>
    <property type="project" value="UniProtKB-KW"/>
</dbReference>